<comment type="caution">
    <text evidence="3">The sequence shown here is derived from an EMBL/GenBank/DDBJ whole genome shotgun (WGS) entry which is preliminary data.</text>
</comment>
<proteinExistence type="predicted"/>
<feature type="chain" id="PRO_5039388689" description="DUF4352 domain-containing protein" evidence="2">
    <location>
        <begin position="25"/>
        <end position="163"/>
    </location>
</feature>
<sequence>MKKRTILPIFAVIALVLGACGNTASDTKSDTSKSEINTKKTSEETVNMTKKVDGVAIEVKEVNKLDKVKKTDDTIIKIRFKGKNNSADPQALDSMLLNVKNSNGKSLKIYPSTSIGTMLDPGKEAEGDAFFVLEGEAPLTVTYENPETKSKATWTIQTIKDAR</sequence>
<evidence type="ECO:0008006" key="5">
    <source>
        <dbReference type="Google" id="ProtNLM"/>
    </source>
</evidence>
<evidence type="ECO:0000313" key="4">
    <source>
        <dbReference type="Proteomes" id="UP000029844"/>
    </source>
</evidence>
<protein>
    <recommendedName>
        <fullName evidence="5">DUF4352 domain-containing protein</fullName>
    </recommendedName>
</protein>
<evidence type="ECO:0000256" key="2">
    <source>
        <dbReference type="SAM" id="SignalP"/>
    </source>
</evidence>
<dbReference type="STRING" id="1552123.EP57_00165"/>
<keyword evidence="4" id="KW-1185">Reference proteome</keyword>
<dbReference type="PROSITE" id="PS51257">
    <property type="entry name" value="PROKAR_LIPOPROTEIN"/>
    <property type="match status" value="1"/>
</dbReference>
<dbReference type="AlphaFoldDB" id="A0A099WLD7"/>
<reference evidence="3 4" key="1">
    <citation type="submission" date="2014-05" db="EMBL/GenBank/DDBJ databases">
        <title>Novel Listeriaceae from food processing environments.</title>
        <authorList>
            <person name="den Bakker H.C."/>
        </authorList>
    </citation>
    <scope>NUCLEOTIDE SEQUENCE [LARGE SCALE GENOMIC DNA]</scope>
    <source>
        <strain evidence="3 4">FSL A5-0281</strain>
    </source>
</reference>
<dbReference type="RefSeq" id="WP_036083019.1">
    <property type="nucleotide sequence ID" value="NZ_CBCSHQ010000002.1"/>
</dbReference>
<dbReference type="GeneID" id="58715862"/>
<gene>
    <name evidence="3" type="ORF">EP57_00165</name>
</gene>
<keyword evidence="1 2" id="KW-0732">Signal</keyword>
<dbReference type="OrthoDB" id="2365531at2"/>
<name>A0A099WLD7_9LIST</name>
<evidence type="ECO:0000256" key="1">
    <source>
        <dbReference type="ARBA" id="ARBA00022729"/>
    </source>
</evidence>
<dbReference type="Gene3D" id="2.60.40.1240">
    <property type="match status" value="1"/>
</dbReference>
<accession>A0A099WLD7</accession>
<evidence type="ECO:0000313" key="3">
    <source>
        <dbReference type="EMBL" id="KGL45446.1"/>
    </source>
</evidence>
<dbReference type="InterPro" id="IPR029050">
    <property type="entry name" value="Immunoprotect_excell_Ig-like"/>
</dbReference>
<dbReference type="EMBL" id="JNFA01000001">
    <property type="protein sequence ID" value="KGL45446.1"/>
    <property type="molecule type" value="Genomic_DNA"/>
</dbReference>
<organism evidence="3 4">
    <name type="scientific">Listeria booriae</name>
    <dbReference type="NCBI Taxonomy" id="1552123"/>
    <lineage>
        <taxon>Bacteria</taxon>
        <taxon>Bacillati</taxon>
        <taxon>Bacillota</taxon>
        <taxon>Bacilli</taxon>
        <taxon>Bacillales</taxon>
        <taxon>Listeriaceae</taxon>
        <taxon>Listeria</taxon>
    </lineage>
</organism>
<dbReference type="Proteomes" id="UP000029844">
    <property type="component" value="Unassembled WGS sequence"/>
</dbReference>
<feature type="signal peptide" evidence="2">
    <location>
        <begin position="1"/>
        <end position="24"/>
    </location>
</feature>
<dbReference type="eggNOG" id="ENOG5033V30">
    <property type="taxonomic scope" value="Bacteria"/>
</dbReference>